<feature type="transmembrane region" description="Helical" evidence="5">
    <location>
        <begin position="305"/>
        <end position="322"/>
    </location>
</feature>
<proteinExistence type="predicted"/>
<accession>A0A0B4GUC8</accession>
<evidence type="ECO:0000256" key="1">
    <source>
        <dbReference type="ARBA" id="ARBA00004141"/>
    </source>
</evidence>
<feature type="transmembrane region" description="Helical" evidence="5">
    <location>
        <begin position="268"/>
        <end position="285"/>
    </location>
</feature>
<dbReference type="EMBL" id="AZNH01000207">
    <property type="protein sequence ID" value="KID81086.1"/>
    <property type="molecule type" value="Genomic_DNA"/>
</dbReference>
<keyword evidence="7" id="KW-1185">Reference proteome</keyword>
<dbReference type="AlphaFoldDB" id="A0A0B4GUC8"/>
<evidence type="ECO:0000313" key="6">
    <source>
        <dbReference type="EMBL" id="KID81086.1"/>
    </source>
</evidence>
<protein>
    <submittedName>
        <fullName evidence="6">UDP-galactose transporter</fullName>
    </submittedName>
</protein>
<comment type="caution">
    <text evidence="6">The sequence shown here is derived from an EMBL/GenBank/DDBJ whole genome shotgun (WGS) entry which is preliminary data.</text>
</comment>
<keyword evidence="4 5" id="KW-0472">Membrane</keyword>
<feature type="transmembrane region" description="Helical" evidence="5">
    <location>
        <begin position="329"/>
        <end position="349"/>
    </location>
</feature>
<dbReference type="GO" id="GO:0015165">
    <property type="term" value="F:pyrimidine nucleotide-sugar transmembrane transporter activity"/>
    <property type="evidence" value="ECO:0007669"/>
    <property type="project" value="InterPro"/>
</dbReference>
<reference evidence="6 7" key="1">
    <citation type="journal article" date="2014" name="Proc. Natl. Acad. Sci. U.S.A.">
        <title>Trajectory and genomic determinants of fungal-pathogen speciation and host adaptation.</title>
        <authorList>
            <person name="Hu X."/>
            <person name="Xiao G."/>
            <person name="Zheng P."/>
            <person name="Shang Y."/>
            <person name="Su Y."/>
            <person name="Zhang X."/>
            <person name="Liu X."/>
            <person name="Zhan S."/>
            <person name="St Leger R.J."/>
            <person name="Wang C."/>
        </authorList>
    </citation>
    <scope>NUCLEOTIDE SEQUENCE [LARGE SCALE GENOMIC DNA]</scope>
    <source>
        <strain evidence="6 7">ARSEF 977</strain>
    </source>
</reference>
<keyword evidence="2 5" id="KW-0812">Transmembrane</keyword>
<feature type="transmembrane region" description="Helical" evidence="5">
    <location>
        <begin position="234"/>
        <end position="256"/>
    </location>
</feature>
<feature type="transmembrane region" description="Helical" evidence="5">
    <location>
        <begin position="148"/>
        <end position="170"/>
    </location>
</feature>
<name>A0A0B4GUC8_METGA</name>
<dbReference type="HOGENOM" id="CLU_021753_0_0_1"/>
<sequence>MFISKDATGLAQGLASVLSQRRLYAVYSATALVLIQVGIGIVLKAAQTDSHYEFSPSSSVTISEFVKMLMAIGFFYREWARRVAENAGRAYLPVSASEDSVPLTIEMDGQLDESVKQNEMRDETLQKTERWVERSFLAAVRKEVSTDIAFGLALLSLFYVLINNLIFVSYQVADPATISLTKSGVTCVTALVLKFTLNTKITSIQWLSIVLQQVCGLLVTQYDPTAGGVYSIGVYLLLIFQVFLSAVSGVVNQGLLQASSTSLHASNIILYGSGAWSNLLCHVLMRTIKPDEPGFLEGYDSLHAILIILNNVLIGLAINAVYKYANAIIKCLATAIATAILIFLSPIFFGTTFSLLIVPGSIVVFGASWLYAINPTLNPNKNGSHASNSERHPWTSLPYLRKFYLVIYGIAQLSTLALIAAMSISSPSSGSAAVGQTNSTFPAVTSPFEKTLAFVRWNGEHPERIQQVMKYEPFFHTVHISMPDETAPEQGLNRTSLTEDGATITFTIYRQVAYTMKVILEAHPDITGLFYYHFDSWIDPLAWSDMNLEKLYFPFLTDKTKSPFTICMNDTAKQDWWGWEKDVHKKALAAASAAKSSAPNYTIDDSEWCLGWSDIYYIPRRFFDDFIHLSEIFSNPQFDVFHEVAIPTIVHIIDNSLRGDPHTSVVNHISDCWGDCCSSNPSVDDVLRYPCGHRLDYLNEPVTEAFFAKLAGEASLLRRQNTTPPLAR</sequence>
<dbReference type="GO" id="GO:0000139">
    <property type="term" value="C:Golgi membrane"/>
    <property type="evidence" value="ECO:0007669"/>
    <property type="project" value="InterPro"/>
</dbReference>
<gene>
    <name evidence="6" type="ORF">MGU_11528</name>
</gene>
<evidence type="ECO:0000256" key="3">
    <source>
        <dbReference type="ARBA" id="ARBA00022989"/>
    </source>
</evidence>
<dbReference type="Pfam" id="PF04142">
    <property type="entry name" value="Nuc_sug_transp"/>
    <property type="match status" value="1"/>
</dbReference>
<keyword evidence="3 5" id="KW-1133">Transmembrane helix</keyword>
<dbReference type="Proteomes" id="UP000031192">
    <property type="component" value="Unassembled WGS sequence"/>
</dbReference>
<feature type="transmembrane region" description="Helical" evidence="5">
    <location>
        <begin position="355"/>
        <end position="373"/>
    </location>
</feature>
<organism evidence="6 7">
    <name type="scientific">Metarhizium guizhouense (strain ARSEF 977)</name>
    <dbReference type="NCBI Taxonomy" id="1276136"/>
    <lineage>
        <taxon>Eukaryota</taxon>
        <taxon>Fungi</taxon>
        <taxon>Dikarya</taxon>
        <taxon>Ascomycota</taxon>
        <taxon>Pezizomycotina</taxon>
        <taxon>Sordariomycetes</taxon>
        <taxon>Hypocreomycetidae</taxon>
        <taxon>Hypocreales</taxon>
        <taxon>Clavicipitaceae</taxon>
        <taxon>Metarhizium</taxon>
    </lineage>
</organism>
<feature type="transmembrane region" description="Helical" evidence="5">
    <location>
        <begin position="58"/>
        <end position="76"/>
    </location>
</feature>
<dbReference type="InterPro" id="IPR007271">
    <property type="entry name" value="Nuc_sug_transpt"/>
</dbReference>
<evidence type="ECO:0000256" key="4">
    <source>
        <dbReference type="ARBA" id="ARBA00023136"/>
    </source>
</evidence>
<evidence type="ECO:0000313" key="7">
    <source>
        <dbReference type="Proteomes" id="UP000031192"/>
    </source>
</evidence>
<feature type="transmembrane region" description="Helical" evidence="5">
    <location>
        <begin position="24"/>
        <end position="46"/>
    </location>
</feature>
<dbReference type="OrthoDB" id="408493at2759"/>
<dbReference type="PANTHER" id="PTHR10231">
    <property type="entry name" value="NUCLEOTIDE-SUGAR TRANSMEMBRANE TRANSPORTER"/>
    <property type="match status" value="1"/>
</dbReference>
<feature type="transmembrane region" description="Helical" evidence="5">
    <location>
        <begin position="403"/>
        <end position="424"/>
    </location>
</feature>
<evidence type="ECO:0000256" key="2">
    <source>
        <dbReference type="ARBA" id="ARBA00022692"/>
    </source>
</evidence>
<evidence type="ECO:0000256" key="5">
    <source>
        <dbReference type="SAM" id="Phobius"/>
    </source>
</evidence>
<comment type="subcellular location">
    <subcellularLocation>
        <location evidence="1">Membrane</location>
        <topology evidence="1">Multi-pass membrane protein</topology>
    </subcellularLocation>
</comment>